<keyword evidence="2" id="KW-0863">Zinc-finger</keyword>
<keyword evidence="4" id="KW-0805">Transcription regulation</keyword>
<dbReference type="GO" id="GO:0140566">
    <property type="term" value="F:histone reader activity"/>
    <property type="evidence" value="ECO:0007669"/>
    <property type="project" value="InterPro"/>
</dbReference>
<evidence type="ECO:0000313" key="8">
    <source>
        <dbReference type="EMBL" id="OAY47522.1"/>
    </source>
</evidence>
<dbReference type="Pfam" id="PF23121">
    <property type="entry name" value="SPOC_AIPP2"/>
    <property type="match status" value="1"/>
</dbReference>
<evidence type="ECO:0000256" key="1">
    <source>
        <dbReference type="ARBA" id="ARBA00022723"/>
    </source>
</evidence>
<keyword evidence="5" id="KW-0804">Transcription</keyword>
<dbReference type="InterPro" id="IPR019786">
    <property type="entry name" value="Zinc_finger_PHD-type_CS"/>
</dbReference>
<dbReference type="GO" id="GO:0008270">
    <property type="term" value="F:zinc ion binding"/>
    <property type="evidence" value="ECO:0007669"/>
    <property type="project" value="UniProtKB-KW"/>
</dbReference>
<evidence type="ECO:0000256" key="6">
    <source>
        <dbReference type="SAM" id="MobiDB-lite"/>
    </source>
</evidence>
<proteinExistence type="predicted"/>
<accession>A0A251KNH3</accession>
<dbReference type="InterPro" id="IPR011011">
    <property type="entry name" value="Znf_FYVE_PHD"/>
</dbReference>
<protein>
    <recommendedName>
        <fullName evidence="7">AIPP2-like SPOC-like domain-containing protein</fullName>
    </recommendedName>
</protein>
<dbReference type="Proteomes" id="UP000091857">
    <property type="component" value="Chromosome 6"/>
</dbReference>
<gene>
    <name evidence="8" type="ORF">MANES_06G085200</name>
</gene>
<dbReference type="InterPro" id="IPR013083">
    <property type="entry name" value="Znf_RING/FYVE/PHD"/>
</dbReference>
<organism evidence="8 9">
    <name type="scientific">Manihot esculenta</name>
    <name type="common">Cassava</name>
    <name type="synonym">Jatropha manihot</name>
    <dbReference type="NCBI Taxonomy" id="3983"/>
    <lineage>
        <taxon>Eukaryota</taxon>
        <taxon>Viridiplantae</taxon>
        <taxon>Streptophyta</taxon>
        <taxon>Embryophyta</taxon>
        <taxon>Tracheophyta</taxon>
        <taxon>Spermatophyta</taxon>
        <taxon>Magnoliopsida</taxon>
        <taxon>eudicotyledons</taxon>
        <taxon>Gunneridae</taxon>
        <taxon>Pentapetalae</taxon>
        <taxon>rosids</taxon>
        <taxon>fabids</taxon>
        <taxon>Malpighiales</taxon>
        <taxon>Euphorbiaceae</taxon>
        <taxon>Crotonoideae</taxon>
        <taxon>Manihoteae</taxon>
        <taxon>Manihot</taxon>
    </lineage>
</organism>
<dbReference type="EMBL" id="CM004392">
    <property type="protein sequence ID" value="OAY47515.1"/>
    <property type="molecule type" value="Genomic_DNA"/>
</dbReference>
<feature type="region of interest" description="Disordered" evidence="6">
    <location>
        <begin position="504"/>
        <end position="528"/>
    </location>
</feature>
<evidence type="ECO:0000256" key="4">
    <source>
        <dbReference type="ARBA" id="ARBA00023015"/>
    </source>
</evidence>
<sequence>MKTQLEKPCDICGDLGYSELIITCTNCGIARQHVYCMRVCRHEVPEVWICEDCIPEEGTFGRNENFKDSCITVRHDVAIGGGSAKVYGDSGWHRARHCKRLKPVETGKVKFLSTEEVIKLSSGAAKTAFSSKANLGYRPNSSSAVSPVKLKPNPRIISSGLMKPPGFGRIQVDSSTSQQAPIISKEKKPIANPVKEHDCKAASSSLKEKFCLEQKMTSIRPDEEVKTSKANLLAKVVKNCYSNGAVKEVNTCNANAQEDANKQLGTCSTSTKYPPIMGSDSCPVAEFKTTDELRSPSTKILLPNLRSYFPSLCATWKGGFKFFDTTAPGKYYGGFQAQPPCIVNRKAYDFSQTMPIVLQVELLPQHRVWEDLFQNDYPDFRDIALYFLPSAIIQRSKDNCASLFKLMEIRNSVMRSCINDVELIIFTSNLLHGDLQSVIERSSAEHFLLGVFRHVKSDTIPLQHHFASKECSETVDMEIDMEGGQALGRVDVVVAKEPHHLQSSAVKLSDAADKAGDNSPGFRRHVEP</sequence>
<dbReference type="GO" id="GO:0034244">
    <property type="term" value="P:negative regulation of transcription elongation by RNA polymerase II"/>
    <property type="evidence" value="ECO:0007669"/>
    <property type="project" value="InterPro"/>
</dbReference>
<name>A0A251KNH3_MANES</name>
<dbReference type="Gene3D" id="3.30.40.10">
    <property type="entry name" value="Zinc/RING finger domain, C3HC4 (zinc finger)"/>
    <property type="match status" value="1"/>
</dbReference>
<keyword evidence="1" id="KW-0479">Metal-binding</keyword>
<keyword evidence="9" id="KW-1185">Reference proteome</keyword>
<dbReference type="SUPFAM" id="SSF57903">
    <property type="entry name" value="FYVE/PHD zinc finger"/>
    <property type="match status" value="1"/>
</dbReference>
<reference evidence="8 9" key="1">
    <citation type="submission" date="2016-02" db="EMBL/GenBank/DDBJ databases">
        <title>WGS assembly of Manihot esculenta.</title>
        <authorList>
            <person name="Bredeson J.V."/>
            <person name="Prochnik S.E."/>
            <person name="Lyons J.B."/>
            <person name="Schmutz J."/>
            <person name="Grimwood J."/>
            <person name="Vrebalov J."/>
            <person name="Bart R.S."/>
            <person name="Amuge T."/>
            <person name="Ferguson M.E."/>
            <person name="Green R."/>
            <person name="Putnam N."/>
            <person name="Stites J."/>
            <person name="Rounsley S."/>
            <person name="Rokhsar D.S."/>
        </authorList>
    </citation>
    <scope>NUCLEOTIDE SEQUENCE [LARGE SCALE GENOMIC DNA]</scope>
    <source>
        <strain evidence="9">cv. AM560-2</strain>
        <tissue evidence="8">Leaf</tissue>
    </source>
</reference>
<evidence type="ECO:0000256" key="2">
    <source>
        <dbReference type="ARBA" id="ARBA00022771"/>
    </source>
</evidence>
<evidence type="ECO:0000256" key="5">
    <source>
        <dbReference type="ARBA" id="ARBA00023163"/>
    </source>
</evidence>
<dbReference type="InterPro" id="IPR056280">
    <property type="entry name" value="AIPP2-like_SPOC"/>
</dbReference>
<dbReference type="InterPro" id="IPR049914">
    <property type="entry name" value="PHD1-3/5-6"/>
</dbReference>
<evidence type="ECO:0000259" key="7">
    <source>
        <dbReference type="Pfam" id="PF23121"/>
    </source>
</evidence>
<dbReference type="Gramene" id="Manes.06G085200.3.v8.1">
    <property type="protein sequence ID" value="Manes.06G085200.3.v8.1.CDS"/>
    <property type="gene ID" value="Manes.06G085200.v8.1"/>
</dbReference>
<evidence type="ECO:0000313" key="9">
    <source>
        <dbReference type="Proteomes" id="UP000091857"/>
    </source>
</evidence>
<dbReference type="STRING" id="3983.A0A251KNH3"/>
<feature type="domain" description="AIPP2-like SPOC-like" evidence="7">
    <location>
        <begin position="316"/>
        <end position="452"/>
    </location>
</feature>
<dbReference type="EMBL" id="CM004392">
    <property type="protein sequence ID" value="OAY47522.1"/>
    <property type="molecule type" value="Genomic_DNA"/>
</dbReference>
<dbReference type="PROSITE" id="PS01359">
    <property type="entry name" value="ZF_PHD_1"/>
    <property type="match status" value="1"/>
</dbReference>
<dbReference type="PANTHER" id="PTHR33304">
    <property type="match status" value="1"/>
</dbReference>
<dbReference type="PANTHER" id="PTHR33304:SF36">
    <property type="entry name" value="GB|AAF26970.1-RELATED"/>
    <property type="match status" value="1"/>
</dbReference>
<dbReference type="AlphaFoldDB" id="A0A251KNH3"/>
<dbReference type="EMBL" id="CM004392">
    <property type="protein sequence ID" value="OAY47518.1"/>
    <property type="molecule type" value="Genomic_DNA"/>
</dbReference>
<evidence type="ECO:0000256" key="3">
    <source>
        <dbReference type="ARBA" id="ARBA00022833"/>
    </source>
</evidence>
<keyword evidence="3" id="KW-0862">Zinc</keyword>